<evidence type="ECO:0000313" key="2">
    <source>
        <dbReference type="Proteomes" id="UP000885826"/>
    </source>
</evidence>
<dbReference type="AlphaFoldDB" id="A0A9C9EN46"/>
<dbReference type="Gene3D" id="3.10.310.10">
    <property type="entry name" value="Diaminopimelate Epimerase, Chain A, domain 1"/>
    <property type="match status" value="2"/>
</dbReference>
<dbReference type="Proteomes" id="UP000885826">
    <property type="component" value="Unassembled WGS sequence"/>
</dbReference>
<gene>
    <name evidence="1" type="ORF">ENI34_07715</name>
</gene>
<evidence type="ECO:0000313" key="1">
    <source>
        <dbReference type="EMBL" id="HEC79009.1"/>
    </source>
</evidence>
<reference evidence="1" key="1">
    <citation type="journal article" date="2020" name="mSystems">
        <title>Genome- and Community-Level Interaction Insights into Carbon Utilization and Element Cycling Functions of Hydrothermarchaeota in Hydrothermal Sediment.</title>
        <authorList>
            <person name="Zhou Z."/>
            <person name="Liu Y."/>
            <person name="Xu W."/>
            <person name="Pan J."/>
            <person name="Luo Z.H."/>
            <person name="Li M."/>
        </authorList>
    </citation>
    <scope>NUCLEOTIDE SEQUENCE</scope>
    <source>
        <strain evidence="1">HyVt-388</strain>
    </source>
</reference>
<dbReference type="PANTHER" id="PTHR13774">
    <property type="entry name" value="PHENAZINE BIOSYNTHESIS PROTEIN"/>
    <property type="match status" value="1"/>
</dbReference>
<dbReference type="SUPFAM" id="SSF54506">
    <property type="entry name" value="Diaminopimelate epimerase-like"/>
    <property type="match status" value="1"/>
</dbReference>
<organism evidence="1 2">
    <name type="scientific">candidate division WOR-3 bacterium</name>
    <dbReference type="NCBI Taxonomy" id="2052148"/>
    <lineage>
        <taxon>Bacteria</taxon>
        <taxon>Bacteria division WOR-3</taxon>
    </lineage>
</organism>
<comment type="caution">
    <text evidence="1">The sequence shown here is derived from an EMBL/GenBank/DDBJ whole genome shotgun (WGS) entry which is preliminary data.</text>
</comment>
<dbReference type="GO" id="GO:0016853">
    <property type="term" value="F:isomerase activity"/>
    <property type="evidence" value="ECO:0007669"/>
    <property type="project" value="TreeGrafter"/>
</dbReference>
<dbReference type="Pfam" id="PF02567">
    <property type="entry name" value="PhzC-PhzF"/>
    <property type="match status" value="1"/>
</dbReference>
<accession>A0A9C9EN46</accession>
<dbReference type="EMBL" id="DRIG01000085">
    <property type="protein sequence ID" value="HEC79009.1"/>
    <property type="molecule type" value="Genomic_DNA"/>
</dbReference>
<name>A0A9C9EN46_UNCW3</name>
<dbReference type="PIRSF" id="PIRSF016184">
    <property type="entry name" value="PhzC_PhzF"/>
    <property type="match status" value="1"/>
</dbReference>
<dbReference type="GO" id="GO:0005737">
    <property type="term" value="C:cytoplasm"/>
    <property type="evidence" value="ECO:0007669"/>
    <property type="project" value="TreeGrafter"/>
</dbReference>
<protein>
    <submittedName>
        <fullName evidence="1">PhzF family phenazine biosynthesis protein</fullName>
    </submittedName>
</protein>
<proteinExistence type="predicted"/>
<dbReference type="InterPro" id="IPR003719">
    <property type="entry name" value="Phenazine_PhzF-like"/>
</dbReference>
<dbReference type="NCBIfam" id="TIGR00654">
    <property type="entry name" value="PhzF_family"/>
    <property type="match status" value="1"/>
</dbReference>
<sequence length="308" mass="34054">MPQWIKAKRMSAFTSLPYAGNPAWVVLGAENLSERQMQKLAYDLNPLSDTAFVLPESTKEADVFLRFFTGSGEVNFSGHAAVATYFALSGEKILPIQEPKTTIRMRTKAGIQQVEVRVKGDKITRTTVLLSKPNYMTIDINPVAVAKFLGLTPSDLAATGLPFDIISVGFFDLIVPLKRLDDLRNIQPNFSLMDSFCTRLGIQGVVVFCMETFEAGDTAFMRHFAPSLGVNEDPISGASAGSLGCYLIRNKLIEPSNFSRIMIEQGYLQERQGRVYVHIECTRDQILRVKVGGNAVLTFTGYILTPEP</sequence>